<sequence>MSSDTLSSRTPSEKSFATTHLNISHSPSSKSDSGSGGDVTRNLFSALPETNDYDYAMRRYLSQKRCKEPWSALAR</sequence>
<organism evidence="2 3">
    <name type="scientific">Endocarpon pusillum</name>
    <dbReference type="NCBI Taxonomy" id="364733"/>
    <lineage>
        <taxon>Eukaryota</taxon>
        <taxon>Fungi</taxon>
        <taxon>Dikarya</taxon>
        <taxon>Ascomycota</taxon>
        <taxon>Pezizomycotina</taxon>
        <taxon>Eurotiomycetes</taxon>
        <taxon>Chaetothyriomycetidae</taxon>
        <taxon>Verrucariales</taxon>
        <taxon>Verrucariaceae</taxon>
        <taxon>Endocarpon</taxon>
    </lineage>
</organism>
<evidence type="ECO:0000313" key="3">
    <source>
        <dbReference type="Proteomes" id="UP000606974"/>
    </source>
</evidence>
<dbReference type="AlphaFoldDB" id="A0A8H7AGZ4"/>
<protein>
    <submittedName>
        <fullName evidence="2">Uncharacterized protein</fullName>
    </submittedName>
</protein>
<proteinExistence type="predicted"/>
<keyword evidence="3" id="KW-1185">Reference proteome</keyword>
<evidence type="ECO:0000313" key="2">
    <source>
        <dbReference type="EMBL" id="KAF7508838.1"/>
    </source>
</evidence>
<reference evidence="2" key="1">
    <citation type="submission" date="2020-02" db="EMBL/GenBank/DDBJ databases">
        <authorList>
            <person name="Palmer J.M."/>
        </authorList>
    </citation>
    <scope>NUCLEOTIDE SEQUENCE</scope>
    <source>
        <strain evidence="2">EPUS1.4</strain>
        <tissue evidence="2">Thallus</tissue>
    </source>
</reference>
<dbReference type="Proteomes" id="UP000606974">
    <property type="component" value="Unassembled WGS sequence"/>
</dbReference>
<gene>
    <name evidence="2" type="ORF">GJ744_008715</name>
</gene>
<feature type="compositionally biased region" description="Low complexity" evidence="1">
    <location>
        <begin position="24"/>
        <end position="33"/>
    </location>
</feature>
<dbReference type="EMBL" id="JAACFV010000049">
    <property type="protein sequence ID" value="KAF7508838.1"/>
    <property type="molecule type" value="Genomic_DNA"/>
</dbReference>
<comment type="caution">
    <text evidence="2">The sequence shown here is derived from an EMBL/GenBank/DDBJ whole genome shotgun (WGS) entry which is preliminary data.</text>
</comment>
<evidence type="ECO:0000256" key="1">
    <source>
        <dbReference type="SAM" id="MobiDB-lite"/>
    </source>
</evidence>
<feature type="region of interest" description="Disordered" evidence="1">
    <location>
        <begin position="1"/>
        <end position="43"/>
    </location>
</feature>
<feature type="compositionally biased region" description="Polar residues" evidence="1">
    <location>
        <begin position="1"/>
        <end position="23"/>
    </location>
</feature>
<name>A0A8H7AGZ4_9EURO</name>
<accession>A0A8H7AGZ4</accession>